<proteinExistence type="predicted"/>
<name>A0A4Z2EMG0_9TELE</name>
<feature type="region of interest" description="Disordered" evidence="1">
    <location>
        <begin position="71"/>
        <end position="159"/>
    </location>
</feature>
<protein>
    <submittedName>
        <fullName evidence="2">Uncharacterized protein</fullName>
    </submittedName>
</protein>
<dbReference type="AlphaFoldDB" id="A0A4Z2EMG0"/>
<evidence type="ECO:0000256" key="1">
    <source>
        <dbReference type="SAM" id="MobiDB-lite"/>
    </source>
</evidence>
<feature type="compositionally biased region" description="Basic and acidic residues" evidence="1">
    <location>
        <begin position="111"/>
        <end position="159"/>
    </location>
</feature>
<evidence type="ECO:0000313" key="2">
    <source>
        <dbReference type="EMBL" id="TNN29644.1"/>
    </source>
</evidence>
<feature type="compositionally biased region" description="Basic and acidic residues" evidence="1">
    <location>
        <begin position="77"/>
        <end position="92"/>
    </location>
</feature>
<dbReference type="EMBL" id="SRLO01005408">
    <property type="protein sequence ID" value="TNN29644.1"/>
    <property type="molecule type" value="Genomic_DNA"/>
</dbReference>
<accession>A0A4Z2EMG0</accession>
<evidence type="ECO:0000313" key="3">
    <source>
        <dbReference type="Proteomes" id="UP000314294"/>
    </source>
</evidence>
<comment type="caution">
    <text evidence="2">The sequence shown here is derived from an EMBL/GenBank/DDBJ whole genome shotgun (WGS) entry which is preliminary data.</text>
</comment>
<organism evidence="2 3">
    <name type="scientific">Liparis tanakae</name>
    <name type="common">Tanaka's snailfish</name>
    <dbReference type="NCBI Taxonomy" id="230148"/>
    <lineage>
        <taxon>Eukaryota</taxon>
        <taxon>Metazoa</taxon>
        <taxon>Chordata</taxon>
        <taxon>Craniata</taxon>
        <taxon>Vertebrata</taxon>
        <taxon>Euteleostomi</taxon>
        <taxon>Actinopterygii</taxon>
        <taxon>Neopterygii</taxon>
        <taxon>Teleostei</taxon>
        <taxon>Neoteleostei</taxon>
        <taxon>Acanthomorphata</taxon>
        <taxon>Eupercaria</taxon>
        <taxon>Perciformes</taxon>
        <taxon>Cottioidei</taxon>
        <taxon>Cottales</taxon>
        <taxon>Liparidae</taxon>
        <taxon>Liparis</taxon>
    </lineage>
</organism>
<keyword evidence="3" id="KW-1185">Reference proteome</keyword>
<dbReference type="Proteomes" id="UP000314294">
    <property type="component" value="Unassembled WGS sequence"/>
</dbReference>
<reference evidence="2 3" key="1">
    <citation type="submission" date="2019-03" db="EMBL/GenBank/DDBJ databases">
        <title>First draft genome of Liparis tanakae, snailfish: a comprehensive survey of snailfish specific genes.</title>
        <authorList>
            <person name="Kim W."/>
            <person name="Song I."/>
            <person name="Jeong J.-H."/>
            <person name="Kim D."/>
            <person name="Kim S."/>
            <person name="Ryu S."/>
            <person name="Song J.Y."/>
            <person name="Lee S.K."/>
        </authorList>
    </citation>
    <scope>NUCLEOTIDE SEQUENCE [LARGE SCALE GENOMIC DNA]</scope>
    <source>
        <tissue evidence="2">Muscle</tissue>
    </source>
</reference>
<sequence>MCDVIASDAVLMNHGASYRDAAHVQTPPLILQYAESVDEQLDVVSGERSPIGVMDFGNIDIDGVIPLHCKCTQRRGGGKERKGGKEMLGDREREEEEEDGEAGAKGRKRWMGGDEGMRESEKRGESWTAEERHVPTVRPHEEEKKDGRRKKEEDRRFFR</sequence>
<gene>
    <name evidence="2" type="ORF">EYF80_060206</name>
</gene>